<accession>A0A0C3S4E5</accession>
<dbReference type="EMBL" id="KN840645">
    <property type="protein sequence ID" value="KIP02915.1"/>
    <property type="molecule type" value="Genomic_DNA"/>
</dbReference>
<gene>
    <name evidence="3" type="ORF">PHLGIDRAFT_271517</name>
</gene>
<evidence type="ECO:0008006" key="5">
    <source>
        <dbReference type="Google" id="ProtNLM"/>
    </source>
</evidence>
<keyword evidence="2" id="KW-0732">Signal</keyword>
<sequence>MFGPKTIVALALASSAVPSFATPIIFKPFPGEHHGPNGVAHQAREPIVPGRIGIPIWDIHQARAEHGHSSTAGPQRGGKHGHKHGHKHGRKPGHKHGHKAHKAVAHPQHQARDDVELYLREVLQGGFPHFHGAFPMGPGPVRLPQNAIARDVDESGAFNLGSIVKGIASILRREDLEMLARDVQTDESGAFSFGSLVKGIASILRREDLEMLARDGPTDESGAFNLGSIVKDIASILRREDLEMLAREIPTDESGAFNLGSIVKGIASIL</sequence>
<feature type="signal peptide" evidence="2">
    <location>
        <begin position="1"/>
        <end position="21"/>
    </location>
</feature>
<evidence type="ECO:0000313" key="4">
    <source>
        <dbReference type="Proteomes" id="UP000053257"/>
    </source>
</evidence>
<evidence type="ECO:0000256" key="1">
    <source>
        <dbReference type="SAM" id="MobiDB-lite"/>
    </source>
</evidence>
<keyword evidence="4" id="KW-1185">Reference proteome</keyword>
<reference evidence="3 4" key="1">
    <citation type="journal article" date="2014" name="PLoS Genet.">
        <title>Analysis of the Phlebiopsis gigantea genome, transcriptome and secretome provides insight into its pioneer colonization strategies of wood.</title>
        <authorList>
            <person name="Hori C."/>
            <person name="Ishida T."/>
            <person name="Igarashi K."/>
            <person name="Samejima M."/>
            <person name="Suzuki H."/>
            <person name="Master E."/>
            <person name="Ferreira P."/>
            <person name="Ruiz-Duenas F.J."/>
            <person name="Held B."/>
            <person name="Canessa P."/>
            <person name="Larrondo L.F."/>
            <person name="Schmoll M."/>
            <person name="Druzhinina I.S."/>
            <person name="Kubicek C.P."/>
            <person name="Gaskell J.A."/>
            <person name="Kersten P."/>
            <person name="St John F."/>
            <person name="Glasner J."/>
            <person name="Sabat G."/>
            <person name="Splinter BonDurant S."/>
            <person name="Syed K."/>
            <person name="Yadav J."/>
            <person name="Mgbeahuruike A.C."/>
            <person name="Kovalchuk A."/>
            <person name="Asiegbu F.O."/>
            <person name="Lackner G."/>
            <person name="Hoffmeister D."/>
            <person name="Rencoret J."/>
            <person name="Gutierrez A."/>
            <person name="Sun H."/>
            <person name="Lindquist E."/>
            <person name="Barry K."/>
            <person name="Riley R."/>
            <person name="Grigoriev I.V."/>
            <person name="Henrissat B."/>
            <person name="Kues U."/>
            <person name="Berka R.M."/>
            <person name="Martinez A.T."/>
            <person name="Covert S.F."/>
            <person name="Blanchette R.A."/>
            <person name="Cullen D."/>
        </authorList>
    </citation>
    <scope>NUCLEOTIDE SEQUENCE [LARGE SCALE GENOMIC DNA]</scope>
    <source>
        <strain evidence="3 4">11061_1 CR5-6</strain>
    </source>
</reference>
<evidence type="ECO:0000313" key="3">
    <source>
        <dbReference type="EMBL" id="KIP02915.1"/>
    </source>
</evidence>
<dbReference type="AlphaFoldDB" id="A0A0C3S4E5"/>
<dbReference type="OrthoDB" id="2804138at2759"/>
<dbReference type="Proteomes" id="UP000053257">
    <property type="component" value="Unassembled WGS sequence"/>
</dbReference>
<organism evidence="3 4">
    <name type="scientific">Phlebiopsis gigantea (strain 11061_1 CR5-6)</name>
    <name type="common">White-rot fungus</name>
    <name type="synonym">Peniophora gigantea</name>
    <dbReference type="NCBI Taxonomy" id="745531"/>
    <lineage>
        <taxon>Eukaryota</taxon>
        <taxon>Fungi</taxon>
        <taxon>Dikarya</taxon>
        <taxon>Basidiomycota</taxon>
        <taxon>Agaricomycotina</taxon>
        <taxon>Agaricomycetes</taxon>
        <taxon>Polyporales</taxon>
        <taxon>Phanerochaetaceae</taxon>
        <taxon>Phlebiopsis</taxon>
    </lineage>
</organism>
<evidence type="ECO:0000256" key="2">
    <source>
        <dbReference type="SAM" id="SignalP"/>
    </source>
</evidence>
<feature type="compositionally biased region" description="Basic residues" evidence="1">
    <location>
        <begin position="77"/>
        <end position="98"/>
    </location>
</feature>
<name>A0A0C3S4E5_PHLG1</name>
<proteinExistence type="predicted"/>
<feature type="chain" id="PRO_5002181217" description="Beta-lactamase-related domain-containing protein" evidence="2">
    <location>
        <begin position="22"/>
        <end position="270"/>
    </location>
</feature>
<dbReference type="HOGENOM" id="CLU_1031002_0_0_1"/>
<feature type="region of interest" description="Disordered" evidence="1">
    <location>
        <begin position="64"/>
        <end position="98"/>
    </location>
</feature>
<protein>
    <recommendedName>
        <fullName evidence="5">Beta-lactamase-related domain-containing protein</fullName>
    </recommendedName>
</protein>